<feature type="transmembrane region" description="Helical" evidence="6">
    <location>
        <begin position="193"/>
        <end position="215"/>
    </location>
</feature>
<dbReference type="GO" id="GO:0007165">
    <property type="term" value="P:signal transduction"/>
    <property type="evidence" value="ECO:0007669"/>
    <property type="project" value="UniProtKB-KW"/>
</dbReference>
<dbReference type="PROSITE" id="PS50885">
    <property type="entry name" value="HAMP"/>
    <property type="match status" value="1"/>
</dbReference>
<keyword evidence="6" id="KW-0472">Membrane</keyword>
<dbReference type="SUPFAM" id="SSF58104">
    <property type="entry name" value="Methyl-accepting chemotaxis protein (MCP) signaling domain"/>
    <property type="match status" value="1"/>
</dbReference>
<dbReference type="OrthoDB" id="9177152at2"/>
<feature type="compositionally biased region" description="Polar residues" evidence="5">
    <location>
        <begin position="552"/>
        <end position="567"/>
    </location>
</feature>
<feature type="region of interest" description="Disordered" evidence="5">
    <location>
        <begin position="621"/>
        <end position="662"/>
    </location>
</feature>
<keyword evidence="2 4" id="KW-0807">Transducer</keyword>
<gene>
    <name evidence="9" type="ORF">OLMES_3778</name>
</gene>
<dbReference type="GO" id="GO:0016020">
    <property type="term" value="C:membrane"/>
    <property type="evidence" value="ECO:0007669"/>
    <property type="project" value="UniProtKB-SubCell"/>
</dbReference>
<feature type="compositionally biased region" description="Polar residues" evidence="5">
    <location>
        <begin position="621"/>
        <end position="648"/>
    </location>
</feature>
<dbReference type="PROSITE" id="PS50111">
    <property type="entry name" value="CHEMOTAXIS_TRANSDUC_2"/>
    <property type="match status" value="1"/>
</dbReference>
<evidence type="ECO:0000256" key="1">
    <source>
        <dbReference type="ARBA" id="ARBA00004370"/>
    </source>
</evidence>
<comment type="similarity">
    <text evidence="3">Belongs to the methyl-accepting chemotaxis (MCP) protein family.</text>
</comment>
<dbReference type="Gene3D" id="1.10.287.950">
    <property type="entry name" value="Methyl-accepting chemotaxis protein"/>
    <property type="match status" value="1"/>
</dbReference>
<dbReference type="EMBL" id="CP021425">
    <property type="protein sequence ID" value="ARU57799.1"/>
    <property type="molecule type" value="Genomic_DNA"/>
</dbReference>
<reference evidence="9 10" key="1">
    <citation type="submission" date="2017-05" db="EMBL/GenBank/DDBJ databases">
        <title>Genomic insights into alkan degradation activity of Oleiphilus messinensis.</title>
        <authorList>
            <person name="Kozyavkin S.A."/>
            <person name="Slesarev A.I."/>
            <person name="Golyshin P.N."/>
            <person name="Korzhenkov A."/>
            <person name="Golyshina O.N."/>
            <person name="Toshchakov S.V."/>
        </authorList>
    </citation>
    <scope>NUCLEOTIDE SEQUENCE [LARGE SCALE GENOMIC DNA]</scope>
    <source>
        <strain evidence="9 10">ME102</strain>
    </source>
</reference>
<dbReference type="SMART" id="SM00304">
    <property type="entry name" value="HAMP"/>
    <property type="match status" value="2"/>
</dbReference>
<feature type="compositionally biased region" description="Basic and acidic residues" evidence="5">
    <location>
        <begin position="569"/>
        <end position="578"/>
    </location>
</feature>
<evidence type="ECO:0000256" key="6">
    <source>
        <dbReference type="SAM" id="Phobius"/>
    </source>
</evidence>
<dbReference type="Gene3D" id="6.10.340.10">
    <property type="match status" value="1"/>
</dbReference>
<evidence type="ECO:0000313" key="9">
    <source>
        <dbReference type="EMBL" id="ARU57799.1"/>
    </source>
</evidence>
<evidence type="ECO:0000256" key="4">
    <source>
        <dbReference type="PROSITE-ProRule" id="PRU00284"/>
    </source>
</evidence>
<keyword evidence="6" id="KW-0812">Transmembrane</keyword>
<dbReference type="InterPro" id="IPR003660">
    <property type="entry name" value="HAMP_dom"/>
</dbReference>
<evidence type="ECO:0000259" key="8">
    <source>
        <dbReference type="PROSITE" id="PS50885"/>
    </source>
</evidence>
<accession>A0A1Y0ICD7</accession>
<dbReference type="InterPro" id="IPR004089">
    <property type="entry name" value="MCPsignal_dom"/>
</dbReference>
<evidence type="ECO:0000256" key="5">
    <source>
        <dbReference type="SAM" id="MobiDB-lite"/>
    </source>
</evidence>
<dbReference type="Proteomes" id="UP000196027">
    <property type="component" value="Chromosome"/>
</dbReference>
<dbReference type="CDD" id="cd06225">
    <property type="entry name" value="HAMP"/>
    <property type="match status" value="1"/>
</dbReference>
<dbReference type="KEGG" id="ome:OLMES_3778"/>
<feature type="region of interest" description="Disordered" evidence="5">
    <location>
        <begin position="552"/>
        <end position="583"/>
    </location>
</feature>
<feature type="domain" description="HAMP" evidence="8">
    <location>
        <begin position="217"/>
        <end position="269"/>
    </location>
</feature>
<dbReference type="GO" id="GO:0006935">
    <property type="term" value="P:chemotaxis"/>
    <property type="evidence" value="ECO:0007669"/>
    <property type="project" value="UniProtKB-ARBA"/>
</dbReference>
<feature type="domain" description="Methyl-accepting transducer" evidence="7">
    <location>
        <begin position="332"/>
        <end position="568"/>
    </location>
</feature>
<name>A0A1Y0ICD7_9GAMM</name>
<dbReference type="RefSeq" id="WP_087462654.1">
    <property type="nucleotide sequence ID" value="NZ_CP021425.1"/>
</dbReference>
<sequence length="662" mass="71609">MLKMPNFSFKAMGVGKRLLILTLITTLTLALIGSLSAVSLNYAHNASTNLHNQVRETALLSELISTVQQDTIDTLYGVNTGLMTWQNAKDKLVEAQLKFHTTWNELIKIQKITNFSPDKFSVIQNSVPGVLTTFEQFDVLSDSQSRAQLELFLLNDAHALLTPFTQGAKSYNQDLTAAAEADFSNSEEVLDQALAFGLVLIIASILGSITVAQLIRGSILAPVNQLSATVAKVKSGDTDARTDLKGQDELHTLGQALDSLLNEKVATLVQIEKENDILNNSLIELLESTSKLSERDLTTKLIVREDITGPVADALNLVTKETSEALAKINQISQLVNNASIGVDDQTRKVITFAEHEREIISQTLIKLDGVSKHMAQIAKWCQNCNQIAQTTSQSTDKAYDAVGNTIESMNEIRDSISETEKRIKRLSERSLEISGIIDIINSIAERTHVLALNASMQAAAAGEAGRGFAVVADEVQRLAENSRNATSQISALVRNIQTETADAVDTMNTSISQVVNGSKRASQAGSQMKDTQSSTRELLNAVERIAQSSLTQAKETQNVRSQASTIEESTRRTESELQRQSLHTDQMRAAAGLLLDTVALFKIPDGIRVSITLPEPAPIASTSGATGSSDNSLNANPTVNSDNNGSHHNGLPNALVLDKVS</sequence>
<protein>
    <submittedName>
        <fullName evidence="9">Methyl-accepting chemotaxis protein</fullName>
    </submittedName>
</protein>
<dbReference type="PANTHER" id="PTHR32089">
    <property type="entry name" value="METHYL-ACCEPTING CHEMOTAXIS PROTEIN MCPB"/>
    <property type="match status" value="1"/>
</dbReference>
<dbReference type="PANTHER" id="PTHR32089:SF112">
    <property type="entry name" value="LYSOZYME-LIKE PROTEIN-RELATED"/>
    <property type="match status" value="1"/>
</dbReference>
<proteinExistence type="inferred from homology"/>
<dbReference type="SMART" id="SM00283">
    <property type="entry name" value="MA"/>
    <property type="match status" value="1"/>
</dbReference>
<dbReference type="Pfam" id="PF00015">
    <property type="entry name" value="MCPsignal"/>
    <property type="match status" value="1"/>
</dbReference>
<comment type="subcellular location">
    <subcellularLocation>
        <location evidence="1">Membrane</location>
    </subcellularLocation>
</comment>
<evidence type="ECO:0000313" key="10">
    <source>
        <dbReference type="Proteomes" id="UP000196027"/>
    </source>
</evidence>
<evidence type="ECO:0000256" key="3">
    <source>
        <dbReference type="ARBA" id="ARBA00029447"/>
    </source>
</evidence>
<dbReference type="Pfam" id="PF00672">
    <property type="entry name" value="HAMP"/>
    <property type="match status" value="1"/>
</dbReference>
<keyword evidence="10" id="KW-1185">Reference proteome</keyword>
<evidence type="ECO:0000256" key="2">
    <source>
        <dbReference type="ARBA" id="ARBA00023224"/>
    </source>
</evidence>
<organism evidence="9 10">
    <name type="scientific">Oleiphilus messinensis</name>
    <dbReference type="NCBI Taxonomy" id="141451"/>
    <lineage>
        <taxon>Bacteria</taxon>
        <taxon>Pseudomonadati</taxon>
        <taxon>Pseudomonadota</taxon>
        <taxon>Gammaproteobacteria</taxon>
        <taxon>Oceanospirillales</taxon>
        <taxon>Oleiphilaceae</taxon>
        <taxon>Oleiphilus</taxon>
    </lineage>
</organism>
<dbReference type="AlphaFoldDB" id="A0A1Y0ICD7"/>
<keyword evidence="6" id="KW-1133">Transmembrane helix</keyword>
<evidence type="ECO:0000259" key="7">
    <source>
        <dbReference type="PROSITE" id="PS50111"/>
    </source>
</evidence>